<feature type="domain" description="BLUF" evidence="1">
    <location>
        <begin position="97"/>
        <end position="188"/>
    </location>
</feature>
<keyword evidence="3" id="KW-1185">Reference proteome</keyword>
<dbReference type="EMBL" id="JBHUOM010000044">
    <property type="protein sequence ID" value="MFD2937798.1"/>
    <property type="molecule type" value="Genomic_DNA"/>
</dbReference>
<dbReference type="InterPro" id="IPR007024">
    <property type="entry name" value="BLUF_domain"/>
</dbReference>
<dbReference type="SMART" id="SM01034">
    <property type="entry name" value="BLUF"/>
    <property type="match status" value="1"/>
</dbReference>
<dbReference type="Gene3D" id="3.30.70.100">
    <property type="match status" value="1"/>
</dbReference>
<dbReference type="RefSeq" id="WP_381508210.1">
    <property type="nucleotide sequence ID" value="NZ_JBHUOM010000044.1"/>
</dbReference>
<name>A0ABW6AU13_9BACT</name>
<gene>
    <name evidence="2" type="ORF">ACFS25_28785</name>
</gene>
<dbReference type="SUPFAM" id="SSF54975">
    <property type="entry name" value="Acylphosphatase/BLUF domain-like"/>
    <property type="match status" value="1"/>
</dbReference>
<reference evidence="3" key="1">
    <citation type="journal article" date="2019" name="Int. J. Syst. Evol. Microbiol.">
        <title>The Global Catalogue of Microorganisms (GCM) 10K type strain sequencing project: providing services to taxonomists for standard genome sequencing and annotation.</title>
        <authorList>
            <consortium name="The Broad Institute Genomics Platform"/>
            <consortium name="The Broad Institute Genome Sequencing Center for Infectious Disease"/>
            <person name="Wu L."/>
            <person name="Ma J."/>
        </authorList>
    </citation>
    <scope>NUCLEOTIDE SEQUENCE [LARGE SCALE GENOMIC DNA]</scope>
    <source>
        <strain evidence="3">KCTC 52490</strain>
    </source>
</reference>
<comment type="caution">
    <text evidence="2">The sequence shown here is derived from an EMBL/GenBank/DDBJ whole genome shotgun (WGS) entry which is preliminary data.</text>
</comment>
<dbReference type="PROSITE" id="PS50925">
    <property type="entry name" value="BLUF"/>
    <property type="match status" value="1"/>
</dbReference>
<evidence type="ECO:0000313" key="3">
    <source>
        <dbReference type="Proteomes" id="UP001597512"/>
    </source>
</evidence>
<accession>A0ABW6AU13</accession>
<protein>
    <submittedName>
        <fullName evidence="2">BLUF domain-containing protein</fullName>
    </submittedName>
</protein>
<sequence>MLLSLTAIDEEGQTRDFFCLLRNMETGFDLLSAISAKGHILIQAHVLEDDVLTDLPLEVFDGQPFSDDIQLLEKDWQQILDQPASSGTSNMEDVKTDYCTVYFSTSVGSLVENDLSVILKQSRFNNAKSGITGILLYINGNIIQVLEGDDKAVETLYHRIEKDPRHTNLVRVLNKPIDQRLFADWSMGYETITSRQLENIREIVDTDANQAAGNPIILKTLKAFYETNRLR</sequence>
<dbReference type="Proteomes" id="UP001597512">
    <property type="component" value="Unassembled WGS sequence"/>
</dbReference>
<evidence type="ECO:0000259" key="1">
    <source>
        <dbReference type="PROSITE" id="PS50925"/>
    </source>
</evidence>
<dbReference type="Pfam" id="PF04940">
    <property type="entry name" value="BLUF"/>
    <property type="match status" value="1"/>
</dbReference>
<proteinExistence type="predicted"/>
<dbReference type="InterPro" id="IPR036046">
    <property type="entry name" value="Acylphosphatase-like_dom_sf"/>
</dbReference>
<organism evidence="2 3">
    <name type="scientific">Spirosoma flavum</name>
    <dbReference type="NCBI Taxonomy" id="2048557"/>
    <lineage>
        <taxon>Bacteria</taxon>
        <taxon>Pseudomonadati</taxon>
        <taxon>Bacteroidota</taxon>
        <taxon>Cytophagia</taxon>
        <taxon>Cytophagales</taxon>
        <taxon>Cytophagaceae</taxon>
        <taxon>Spirosoma</taxon>
    </lineage>
</organism>
<evidence type="ECO:0000313" key="2">
    <source>
        <dbReference type="EMBL" id="MFD2937798.1"/>
    </source>
</evidence>